<name>A0AA88MFA6_TACVA</name>
<dbReference type="Proteomes" id="UP001187315">
    <property type="component" value="Unassembled WGS sequence"/>
</dbReference>
<accession>A0AA88MFA6</accession>
<gene>
    <name evidence="1" type="ORF">Q7C36_015080</name>
</gene>
<keyword evidence="2" id="KW-1185">Reference proteome</keyword>
<organism evidence="1 2">
    <name type="scientific">Tachysurus vachellii</name>
    <name type="common">Darkbarbel catfish</name>
    <name type="synonym">Pelteobagrus vachellii</name>
    <dbReference type="NCBI Taxonomy" id="175792"/>
    <lineage>
        <taxon>Eukaryota</taxon>
        <taxon>Metazoa</taxon>
        <taxon>Chordata</taxon>
        <taxon>Craniata</taxon>
        <taxon>Vertebrata</taxon>
        <taxon>Euteleostomi</taxon>
        <taxon>Actinopterygii</taxon>
        <taxon>Neopterygii</taxon>
        <taxon>Teleostei</taxon>
        <taxon>Ostariophysi</taxon>
        <taxon>Siluriformes</taxon>
        <taxon>Bagridae</taxon>
        <taxon>Tachysurus</taxon>
    </lineage>
</organism>
<comment type="caution">
    <text evidence="1">The sequence shown here is derived from an EMBL/GenBank/DDBJ whole genome shotgun (WGS) entry which is preliminary data.</text>
</comment>
<proteinExistence type="predicted"/>
<dbReference type="AlphaFoldDB" id="A0AA88MFA6"/>
<protein>
    <submittedName>
        <fullName evidence="1">Uncharacterized protein</fullName>
    </submittedName>
</protein>
<dbReference type="EMBL" id="JAVHJS010000015">
    <property type="protein sequence ID" value="KAK2834379.1"/>
    <property type="molecule type" value="Genomic_DNA"/>
</dbReference>
<reference evidence="1" key="1">
    <citation type="submission" date="2023-08" db="EMBL/GenBank/DDBJ databases">
        <title>Pelteobagrus vachellii genome.</title>
        <authorList>
            <person name="Liu H."/>
        </authorList>
    </citation>
    <scope>NUCLEOTIDE SEQUENCE</scope>
    <source>
        <strain evidence="1">PRFRI_2022a</strain>
        <tissue evidence="1">Muscle</tissue>
    </source>
</reference>
<sequence length="117" mass="12682">MGHYARATGDKAPLSPWSLGTMNEEGREAILREISLKQLRWLDWHTRVTKSNAVTHSYRTLATVEMAKMAPHAPGTLVSILNGHESKIGPWAAMGSAAAAACLNEQNVVSAIIILPH</sequence>
<evidence type="ECO:0000313" key="2">
    <source>
        <dbReference type="Proteomes" id="UP001187315"/>
    </source>
</evidence>
<evidence type="ECO:0000313" key="1">
    <source>
        <dbReference type="EMBL" id="KAK2834379.1"/>
    </source>
</evidence>